<sequence>MTGINETRVIIIGGGIGGLTTALALKQKGIEVEIYEKAKKFHPIGIALGVLHNGASVLKKLGIQHKLAEQGEVFKSFKVTTSDGKSLYEMPLDKLDKMFGVESVALLRSDLHDLLLSAASDVPIHYDYKLESYQANEHEVVARFANGKEVHGSVLVGADGIRSVVRQIMLGDKPPRSVGTWWGGITEANDILDKGCFSMVMGKGAMANYFPLADGKTLYAFSGETDEIARDFAASVVREVDQGRRISKAELTTSFGGWAEPVSALVDRIDEDSLIRWDVFDRPTTKHWVVGRVALLGDSAHAMVPTLGQGANQTMEDAIFLADSLNRINDPVRALKNYERRRKFRAQFIVSCANGLTKLGTSQNRVVCAMRDLFMRFAPNLVLKSFIWFKGFPEKSLTKNII</sequence>
<dbReference type="AlphaFoldDB" id="A0A3B0ZXZ1"/>
<dbReference type="PRINTS" id="PR00420">
    <property type="entry name" value="RNGMNOXGNASE"/>
</dbReference>
<protein>
    <recommendedName>
        <fullName evidence="3">FAD-binding domain-containing protein</fullName>
    </recommendedName>
</protein>
<dbReference type="Gene3D" id="3.50.50.60">
    <property type="entry name" value="FAD/NAD(P)-binding domain"/>
    <property type="match status" value="1"/>
</dbReference>
<dbReference type="InterPro" id="IPR002938">
    <property type="entry name" value="FAD-bd"/>
</dbReference>
<dbReference type="GO" id="GO:0004497">
    <property type="term" value="F:monooxygenase activity"/>
    <property type="evidence" value="ECO:0007669"/>
    <property type="project" value="UniProtKB-KW"/>
</dbReference>
<evidence type="ECO:0000313" key="4">
    <source>
        <dbReference type="EMBL" id="VAW98465.1"/>
    </source>
</evidence>
<dbReference type="Pfam" id="PF01494">
    <property type="entry name" value="FAD_binding_3"/>
    <property type="match status" value="1"/>
</dbReference>
<gene>
    <name evidence="4" type="ORF">MNBD_GAMMA21-2186</name>
</gene>
<dbReference type="EMBL" id="UOFR01000060">
    <property type="protein sequence ID" value="VAW98465.1"/>
    <property type="molecule type" value="Genomic_DNA"/>
</dbReference>
<dbReference type="PANTHER" id="PTHR13789">
    <property type="entry name" value="MONOOXYGENASE"/>
    <property type="match status" value="1"/>
</dbReference>
<dbReference type="PANTHER" id="PTHR13789:SF309">
    <property type="entry name" value="PUTATIVE (AFU_ORTHOLOGUE AFUA_6G14510)-RELATED"/>
    <property type="match status" value="1"/>
</dbReference>
<organism evidence="4">
    <name type="scientific">hydrothermal vent metagenome</name>
    <dbReference type="NCBI Taxonomy" id="652676"/>
    <lineage>
        <taxon>unclassified sequences</taxon>
        <taxon>metagenomes</taxon>
        <taxon>ecological metagenomes</taxon>
    </lineage>
</organism>
<keyword evidence="2" id="KW-0503">Monooxygenase</keyword>
<dbReference type="SUPFAM" id="SSF51905">
    <property type="entry name" value="FAD/NAD(P)-binding domain"/>
    <property type="match status" value="1"/>
</dbReference>
<dbReference type="InterPro" id="IPR036188">
    <property type="entry name" value="FAD/NAD-bd_sf"/>
</dbReference>
<keyword evidence="1" id="KW-0560">Oxidoreductase</keyword>
<name>A0A3B0ZXZ1_9ZZZZ</name>
<evidence type="ECO:0000256" key="2">
    <source>
        <dbReference type="ARBA" id="ARBA00023033"/>
    </source>
</evidence>
<accession>A0A3B0ZXZ1</accession>
<dbReference type="GO" id="GO:0071949">
    <property type="term" value="F:FAD binding"/>
    <property type="evidence" value="ECO:0007669"/>
    <property type="project" value="InterPro"/>
</dbReference>
<feature type="domain" description="FAD-binding" evidence="3">
    <location>
        <begin position="6"/>
        <end position="350"/>
    </location>
</feature>
<dbReference type="InterPro" id="IPR050493">
    <property type="entry name" value="FAD-dep_Monooxygenase_BioMet"/>
</dbReference>
<reference evidence="4" key="1">
    <citation type="submission" date="2018-06" db="EMBL/GenBank/DDBJ databases">
        <authorList>
            <person name="Zhirakovskaya E."/>
        </authorList>
    </citation>
    <scope>NUCLEOTIDE SEQUENCE</scope>
</reference>
<evidence type="ECO:0000259" key="3">
    <source>
        <dbReference type="Pfam" id="PF01494"/>
    </source>
</evidence>
<proteinExistence type="predicted"/>
<evidence type="ECO:0000256" key="1">
    <source>
        <dbReference type="ARBA" id="ARBA00023002"/>
    </source>
</evidence>